<dbReference type="Proteomes" id="UP000317617">
    <property type="component" value="Unassembled WGS sequence"/>
</dbReference>
<organism evidence="1 2">
    <name type="scientific">Acetobacter orleanensis</name>
    <dbReference type="NCBI Taxonomy" id="104099"/>
    <lineage>
        <taxon>Bacteria</taxon>
        <taxon>Pseudomonadati</taxon>
        <taxon>Pseudomonadota</taxon>
        <taxon>Alphaproteobacteria</taxon>
        <taxon>Acetobacterales</taxon>
        <taxon>Acetobacteraceae</taxon>
        <taxon>Acetobacter</taxon>
    </lineage>
</organism>
<reference evidence="1 2" key="1">
    <citation type="submission" date="2019-06" db="EMBL/GenBank/DDBJ databases">
        <title>Whole genome shotgun sequence of Acetobacter orleanensis NBRC 13752.</title>
        <authorList>
            <person name="Hosoyama A."/>
            <person name="Uohara A."/>
            <person name="Ohji S."/>
            <person name="Ichikawa N."/>
        </authorList>
    </citation>
    <scope>NUCLEOTIDE SEQUENCE [LARGE SCALE GENOMIC DNA]</scope>
    <source>
        <strain evidence="1 2">NBRC 13752</strain>
    </source>
</reference>
<proteinExistence type="predicted"/>
<dbReference type="AlphaFoldDB" id="A0A4Y3TL06"/>
<evidence type="ECO:0000313" key="1">
    <source>
        <dbReference type="EMBL" id="GEB82159.1"/>
    </source>
</evidence>
<name>A0A4Y3TL06_9PROT</name>
<comment type="caution">
    <text evidence="1">The sequence shown here is derived from an EMBL/GenBank/DDBJ whole genome shotgun (WGS) entry which is preliminary data.</text>
</comment>
<keyword evidence="2" id="KW-1185">Reference proteome</keyword>
<dbReference type="RefSeq" id="WP_244463410.1">
    <property type="nucleotide sequence ID" value="NZ_BJMU01000002.1"/>
</dbReference>
<gene>
    <name evidence="1" type="ORF">AOR01nite_06360</name>
</gene>
<evidence type="ECO:0000313" key="2">
    <source>
        <dbReference type="Proteomes" id="UP000317617"/>
    </source>
</evidence>
<accession>A0A4Y3TL06</accession>
<dbReference type="EMBL" id="BJMU01000002">
    <property type="protein sequence ID" value="GEB82159.1"/>
    <property type="molecule type" value="Genomic_DNA"/>
</dbReference>
<sequence>MHRQAALDYATLTQIAAHLRKAARDMSPLIDTLYFRTAPLAVMECSTTLEALAQEIEQDDRRTMSEWAQNAICNF</sequence>
<dbReference type="STRING" id="104099.AD949_06655"/>
<protein>
    <submittedName>
        <fullName evidence="1">Uncharacterized protein</fullName>
    </submittedName>
</protein>